<gene>
    <name evidence="1" type="ORF">MRB53_023683</name>
</gene>
<protein>
    <submittedName>
        <fullName evidence="1">Uncharacterized protein</fullName>
    </submittedName>
</protein>
<proteinExistence type="predicted"/>
<name>A0ACC2LAA1_PERAE</name>
<dbReference type="Proteomes" id="UP001234297">
    <property type="component" value="Chromosome 7"/>
</dbReference>
<sequence>MARSVRSQVDRWCKSKWVLLGHRSAEGHCSAEIGSLFGQIREDLQRIQNFKPEKTVAKNRFTDCITWPLLQLPRKKKIPLEFVNSPELQQKTHIRVLL</sequence>
<organism evidence="1 2">
    <name type="scientific">Persea americana</name>
    <name type="common">Avocado</name>
    <dbReference type="NCBI Taxonomy" id="3435"/>
    <lineage>
        <taxon>Eukaryota</taxon>
        <taxon>Viridiplantae</taxon>
        <taxon>Streptophyta</taxon>
        <taxon>Embryophyta</taxon>
        <taxon>Tracheophyta</taxon>
        <taxon>Spermatophyta</taxon>
        <taxon>Magnoliopsida</taxon>
        <taxon>Magnoliidae</taxon>
        <taxon>Laurales</taxon>
        <taxon>Lauraceae</taxon>
        <taxon>Persea</taxon>
    </lineage>
</organism>
<accession>A0ACC2LAA1</accession>
<reference evidence="1 2" key="1">
    <citation type="journal article" date="2022" name="Hortic Res">
        <title>A haplotype resolved chromosomal level avocado genome allows analysis of novel avocado genes.</title>
        <authorList>
            <person name="Nath O."/>
            <person name="Fletcher S.J."/>
            <person name="Hayward A."/>
            <person name="Shaw L.M."/>
            <person name="Masouleh A.K."/>
            <person name="Furtado A."/>
            <person name="Henry R.J."/>
            <person name="Mitter N."/>
        </authorList>
    </citation>
    <scope>NUCLEOTIDE SEQUENCE [LARGE SCALE GENOMIC DNA]</scope>
    <source>
        <strain evidence="2">cv. Hass</strain>
    </source>
</reference>
<keyword evidence="2" id="KW-1185">Reference proteome</keyword>
<comment type="caution">
    <text evidence="1">The sequence shown here is derived from an EMBL/GenBank/DDBJ whole genome shotgun (WGS) entry which is preliminary data.</text>
</comment>
<evidence type="ECO:0000313" key="1">
    <source>
        <dbReference type="EMBL" id="KAJ8630360.1"/>
    </source>
</evidence>
<dbReference type="EMBL" id="CM056815">
    <property type="protein sequence ID" value="KAJ8630360.1"/>
    <property type="molecule type" value="Genomic_DNA"/>
</dbReference>
<evidence type="ECO:0000313" key="2">
    <source>
        <dbReference type="Proteomes" id="UP001234297"/>
    </source>
</evidence>